<organism evidence="2 3">
    <name type="scientific">Brevundimonas terrae</name>
    <dbReference type="NCBI Taxonomy" id="363631"/>
    <lineage>
        <taxon>Bacteria</taxon>
        <taxon>Pseudomonadati</taxon>
        <taxon>Pseudomonadota</taxon>
        <taxon>Alphaproteobacteria</taxon>
        <taxon>Caulobacterales</taxon>
        <taxon>Caulobacteraceae</taxon>
        <taxon>Brevundimonas</taxon>
    </lineage>
</organism>
<keyword evidence="1" id="KW-1133">Transmembrane helix</keyword>
<accession>A0ABN0YH35</accession>
<keyword evidence="3" id="KW-1185">Reference proteome</keyword>
<protein>
    <recommendedName>
        <fullName evidence="4">Sugar transporter</fullName>
    </recommendedName>
</protein>
<sequence>MNVQMKSGLTKAPWHLWAVGVLTLIWNGYGASQWYMQVTKNLSYWGNLTLEQAQYLQAQPVWTEVAFGVGVWTGVLGALMLLMRRKLAFNAFLASLTAIVVNTIYVQFMTNGREIMGMGSLYAAITIIVVAAASAAYARFARMRGIIG</sequence>
<gene>
    <name evidence="2" type="ORF">GCM10009093_22390</name>
</gene>
<reference evidence="2 3" key="1">
    <citation type="journal article" date="2019" name="Int. J. Syst. Evol. Microbiol.">
        <title>The Global Catalogue of Microorganisms (GCM) 10K type strain sequencing project: providing services to taxonomists for standard genome sequencing and annotation.</title>
        <authorList>
            <consortium name="The Broad Institute Genomics Platform"/>
            <consortium name="The Broad Institute Genome Sequencing Center for Infectious Disease"/>
            <person name="Wu L."/>
            <person name="Ma J."/>
        </authorList>
    </citation>
    <scope>NUCLEOTIDE SEQUENCE [LARGE SCALE GENOMIC DNA]</scope>
    <source>
        <strain evidence="2 3">JCM 13476</strain>
    </source>
</reference>
<dbReference type="Proteomes" id="UP001500791">
    <property type="component" value="Unassembled WGS sequence"/>
</dbReference>
<evidence type="ECO:0008006" key="4">
    <source>
        <dbReference type="Google" id="ProtNLM"/>
    </source>
</evidence>
<dbReference type="EMBL" id="BAAAEJ010000008">
    <property type="protein sequence ID" value="GAA0395367.1"/>
    <property type="molecule type" value="Genomic_DNA"/>
</dbReference>
<name>A0ABN0YH35_9CAUL</name>
<comment type="caution">
    <text evidence="2">The sequence shown here is derived from an EMBL/GenBank/DDBJ whole genome shotgun (WGS) entry which is preliminary data.</text>
</comment>
<evidence type="ECO:0000313" key="3">
    <source>
        <dbReference type="Proteomes" id="UP001500791"/>
    </source>
</evidence>
<keyword evidence="1" id="KW-0472">Membrane</keyword>
<feature type="transmembrane region" description="Helical" evidence="1">
    <location>
        <begin position="12"/>
        <end position="29"/>
    </location>
</feature>
<proteinExistence type="predicted"/>
<evidence type="ECO:0000256" key="1">
    <source>
        <dbReference type="SAM" id="Phobius"/>
    </source>
</evidence>
<keyword evidence="1" id="KW-0812">Transmembrane</keyword>
<feature type="transmembrane region" description="Helical" evidence="1">
    <location>
        <begin position="65"/>
        <end position="82"/>
    </location>
</feature>
<feature type="transmembrane region" description="Helical" evidence="1">
    <location>
        <begin position="120"/>
        <end position="140"/>
    </location>
</feature>
<feature type="transmembrane region" description="Helical" evidence="1">
    <location>
        <begin position="89"/>
        <end position="108"/>
    </location>
</feature>
<evidence type="ECO:0000313" key="2">
    <source>
        <dbReference type="EMBL" id="GAA0395367.1"/>
    </source>
</evidence>